<dbReference type="Pfam" id="PF00882">
    <property type="entry name" value="Zn_dep_PLPC"/>
    <property type="match status" value="1"/>
</dbReference>
<keyword evidence="4" id="KW-1185">Reference proteome</keyword>
<feature type="domain" description="Phospholipase C/D" evidence="2">
    <location>
        <begin position="54"/>
        <end position="218"/>
    </location>
</feature>
<evidence type="ECO:0000256" key="1">
    <source>
        <dbReference type="SAM" id="MobiDB-lite"/>
    </source>
</evidence>
<proteinExistence type="predicted"/>
<protein>
    <recommendedName>
        <fullName evidence="2">Phospholipase C/D domain-containing protein</fullName>
    </recommendedName>
</protein>
<name>A0A1S9PKR6_9SPHI</name>
<evidence type="ECO:0000313" key="4">
    <source>
        <dbReference type="Proteomes" id="UP000189739"/>
    </source>
</evidence>
<evidence type="ECO:0000259" key="2">
    <source>
        <dbReference type="Pfam" id="PF00882"/>
    </source>
</evidence>
<dbReference type="AlphaFoldDB" id="A0A1S9PKR6"/>
<evidence type="ECO:0000313" key="3">
    <source>
        <dbReference type="EMBL" id="OOQ61563.1"/>
    </source>
</evidence>
<gene>
    <name evidence="3" type="ORF">BC343_00340</name>
</gene>
<feature type="region of interest" description="Disordered" evidence="1">
    <location>
        <begin position="423"/>
        <end position="442"/>
    </location>
</feature>
<dbReference type="EMBL" id="MBTF01000001">
    <property type="protein sequence ID" value="OOQ61563.1"/>
    <property type="molecule type" value="Genomic_DNA"/>
</dbReference>
<accession>A0A1S9PKR6</accession>
<dbReference type="InterPro" id="IPR029002">
    <property type="entry name" value="PLPC/GPLD1"/>
</dbReference>
<dbReference type="Proteomes" id="UP000189739">
    <property type="component" value="Unassembled WGS sequence"/>
</dbReference>
<dbReference type="OrthoDB" id="648959at2"/>
<comment type="caution">
    <text evidence="3">The sequence shown here is derived from an EMBL/GenBank/DDBJ whole genome shotgun (WGS) entry which is preliminary data.</text>
</comment>
<sequence>MSTELNFASRSPIVKTLAVAGLLFFASLQAKAYSILAHEAIIDASWHDALLPLIQKRYPNLTGPDIKKAHSYAYGGAMVADMGYMPFGNGFFTDLLHYVRSGGFVEALIRDAQNADEYAFALGALSHYLADEYGHSMATNRNIPLIYPKLQQKFGDVVTYADDHKSHSRMEFSYDVLQTGRGSYTSEGYHDFIGFNISVPVLERAFYETYGQPLNSIFGNINGSINQLRWGIRNLFPVLTKSAFKANKDTILKMTPGMTARNFQYKMSKKSFQLEYGKQREKPKFFARVAVFFISILPKIGPLKTLKYVSPGKAGERLFAMSFDTITTRYAAALKRAGNGTLNLPDMDFDTGKPSALGEYPIADDTYDKLLIKLQDNQFKNITPELQQNILRYYRNADTSATALKQRKEWKKASTSLQQIKVLKPGQQEPLKPIENPMGSTE</sequence>
<organism evidence="3 4">
    <name type="scientific">Mucilaginibacter pedocola</name>
    <dbReference type="NCBI Taxonomy" id="1792845"/>
    <lineage>
        <taxon>Bacteria</taxon>
        <taxon>Pseudomonadati</taxon>
        <taxon>Bacteroidota</taxon>
        <taxon>Sphingobacteriia</taxon>
        <taxon>Sphingobacteriales</taxon>
        <taxon>Sphingobacteriaceae</taxon>
        <taxon>Mucilaginibacter</taxon>
    </lineage>
</organism>
<reference evidence="3 4" key="1">
    <citation type="submission" date="2016-07" db="EMBL/GenBank/DDBJ databases">
        <title>Genomic analysis of zinc-resistant bacterium Mucilaginibacter pedocola TBZ30.</title>
        <authorList>
            <person name="Huang J."/>
            <person name="Tang J."/>
        </authorList>
    </citation>
    <scope>NUCLEOTIDE SEQUENCE [LARGE SCALE GENOMIC DNA]</scope>
    <source>
        <strain evidence="3 4">TBZ30</strain>
    </source>
</reference>